<dbReference type="PANTHER" id="PTHR11614">
    <property type="entry name" value="PHOSPHOLIPASE-RELATED"/>
    <property type="match status" value="1"/>
</dbReference>
<feature type="domain" description="Serine aminopeptidase S33" evidence="1">
    <location>
        <begin position="59"/>
        <end position="308"/>
    </location>
</feature>
<name>A0A1E5IYZ7_SHECO</name>
<sequence>MSTVANPTLNQLPSLTFSSEMALDSTNLDRFWQQINHKILAVNDGVELAYCWVHNPASTKAIVISSGRVETYLKYKELIYDLYQLGYSIYAIDHRGQGLSSRTTHNPHQGHIDRFDDYVKDFSCFIDTIVKPAHHHALYLVGHSMGGTIGTLYIQHHPATFKAAVFSAPMYGIVLPANRAFIHWLAKKLDNDSSSAPNYVLGGKDYSPDPFEKNDLTNSQHRYDAYRALYAQQPSLQLGSPTNRWLWQAIEASEQARTAAKNSTVPILILQADQDTIVDNRAQDRAAGKHCQLVSITDARHEIFMESDQARTIALKALMQFLDEHTK</sequence>
<dbReference type="GO" id="GO:0016787">
    <property type="term" value="F:hydrolase activity"/>
    <property type="evidence" value="ECO:0007669"/>
    <property type="project" value="UniProtKB-KW"/>
</dbReference>
<evidence type="ECO:0000313" key="2">
    <source>
        <dbReference type="EMBL" id="OEG75704.1"/>
    </source>
</evidence>
<comment type="caution">
    <text evidence="2">The sequence shown here is derived from an EMBL/GenBank/DDBJ whole genome shotgun (WGS) entry which is preliminary data.</text>
</comment>
<reference evidence="2 3" key="1">
    <citation type="submission" date="2016-07" db="EMBL/GenBank/DDBJ databases">
        <title>Whole-genome of two Shewanella species isolated from a digestive organ of sea cucumber Apostichopus japonicus Selenka 1867.</title>
        <authorList>
            <person name="Hong H.-H."/>
            <person name="Choi H."/>
            <person name="Cheon S."/>
            <person name="Oh J.-S."/>
            <person name="Lee H.-G."/>
            <person name="Park C."/>
        </authorList>
    </citation>
    <scope>NUCLEOTIDE SEQUENCE [LARGE SCALE GENOMIC DNA]</scope>
    <source>
        <strain evidence="2 3">CSB03KR</strain>
    </source>
</reference>
<dbReference type="InterPro" id="IPR029058">
    <property type="entry name" value="AB_hydrolase_fold"/>
</dbReference>
<proteinExistence type="predicted"/>
<dbReference type="InterPro" id="IPR022742">
    <property type="entry name" value="Hydrolase_4"/>
</dbReference>
<evidence type="ECO:0000259" key="1">
    <source>
        <dbReference type="Pfam" id="PF12146"/>
    </source>
</evidence>
<dbReference type="EMBL" id="MCBT01000003">
    <property type="protein sequence ID" value="OEG75704.1"/>
    <property type="molecule type" value="Genomic_DNA"/>
</dbReference>
<dbReference type="InterPro" id="IPR051044">
    <property type="entry name" value="MAG_DAG_Lipase"/>
</dbReference>
<dbReference type="OrthoDB" id="9788260at2"/>
<organism evidence="2 3">
    <name type="scientific">Shewanella colwelliana</name>
    <name type="common">Alteromonas colwelliana</name>
    <dbReference type="NCBI Taxonomy" id="23"/>
    <lineage>
        <taxon>Bacteria</taxon>
        <taxon>Pseudomonadati</taxon>
        <taxon>Pseudomonadota</taxon>
        <taxon>Gammaproteobacteria</taxon>
        <taxon>Alteromonadales</taxon>
        <taxon>Shewanellaceae</taxon>
        <taxon>Shewanella</taxon>
    </lineage>
</organism>
<dbReference type="Pfam" id="PF12146">
    <property type="entry name" value="Hydrolase_4"/>
    <property type="match status" value="1"/>
</dbReference>
<accession>A0A1E5IYZ7</accession>
<dbReference type="STRING" id="23.BEL05_17930"/>
<dbReference type="Gene3D" id="3.40.50.1820">
    <property type="entry name" value="alpha/beta hydrolase"/>
    <property type="match status" value="1"/>
</dbReference>
<dbReference type="SUPFAM" id="SSF53474">
    <property type="entry name" value="alpha/beta-Hydrolases"/>
    <property type="match status" value="1"/>
</dbReference>
<keyword evidence="2" id="KW-0378">Hydrolase</keyword>
<protein>
    <submittedName>
        <fullName evidence="2">Alpha/beta hydrolase</fullName>
    </submittedName>
</protein>
<evidence type="ECO:0000313" key="3">
    <source>
        <dbReference type="Proteomes" id="UP000095230"/>
    </source>
</evidence>
<dbReference type="RefSeq" id="WP_069670096.1">
    <property type="nucleotide sequence ID" value="NZ_MCBT01000003.1"/>
</dbReference>
<dbReference type="AlphaFoldDB" id="A0A1E5IYZ7"/>
<gene>
    <name evidence="2" type="ORF">BEL05_17930</name>
</gene>
<dbReference type="Proteomes" id="UP000095230">
    <property type="component" value="Unassembled WGS sequence"/>
</dbReference>